<dbReference type="HOGENOM" id="CLU_3125727_0_0_1"/>
<dbReference type="AlphaFoldDB" id="U9UW93"/>
<protein>
    <submittedName>
        <fullName evidence="1">Uncharacterized protein</fullName>
    </submittedName>
</protein>
<accession>U9UW93</accession>
<sequence>MSVFPIYYSNYFWTLNDESEKLNSSNYVKKKEEEVTVLYQKWNDARGKET</sequence>
<organism evidence="1">
    <name type="scientific">Rhizophagus irregularis (strain DAOM 181602 / DAOM 197198 / MUCL 43194)</name>
    <name type="common">Arbuscular mycorrhizal fungus</name>
    <name type="synonym">Glomus intraradices</name>
    <dbReference type="NCBI Taxonomy" id="747089"/>
    <lineage>
        <taxon>Eukaryota</taxon>
        <taxon>Fungi</taxon>
        <taxon>Fungi incertae sedis</taxon>
        <taxon>Mucoromycota</taxon>
        <taxon>Glomeromycotina</taxon>
        <taxon>Glomeromycetes</taxon>
        <taxon>Glomerales</taxon>
        <taxon>Glomeraceae</taxon>
        <taxon>Rhizophagus</taxon>
    </lineage>
</organism>
<name>U9UW93_RHIID</name>
<gene>
    <name evidence="1" type="ORF">GLOINDRAFT_19151</name>
</gene>
<proteinExistence type="predicted"/>
<evidence type="ECO:0000313" key="1">
    <source>
        <dbReference type="EMBL" id="ESA19871.1"/>
    </source>
</evidence>
<reference evidence="1" key="1">
    <citation type="submission" date="2013-07" db="EMBL/GenBank/DDBJ databases">
        <title>The genome of an arbuscular mycorrhizal fungus provides insights into the evolution of the oldest plant symbiosis.</title>
        <authorList>
            <consortium name="DOE Joint Genome Institute"/>
            <person name="Tisserant E."/>
            <person name="Malbreil M."/>
            <person name="Kuo A."/>
            <person name="Kohler A."/>
            <person name="Symeonidi A."/>
            <person name="Balestrini R."/>
            <person name="Charron P."/>
            <person name="Duensing N."/>
            <person name="Frei-dit-Frey N."/>
            <person name="Gianinazzi-Pearson V."/>
            <person name="Gilbert B."/>
            <person name="Handa Y."/>
            <person name="Hijri M."/>
            <person name="Kaul R."/>
            <person name="Kawaguchi M."/>
            <person name="Krajinski F."/>
            <person name="Lammers P."/>
            <person name="Lapierre D."/>
            <person name="Masclaux F.G."/>
            <person name="Murat C."/>
            <person name="Morin E."/>
            <person name="Ndikumana S."/>
            <person name="Pagni M."/>
            <person name="Petitpierre D."/>
            <person name="Requena N."/>
            <person name="Rosikiewicz P."/>
            <person name="Riley R."/>
            <person name="Saito K."/>
            <person name="San Clemente H."/>
            <person name="Shapiro H."/>
            <person name="van Tuinen D."/>
            <person name="Becard G."/>
            <person name="Bonfante P."/>
            <person name="Paszkowski U."/>
            <person name="Shachar-Hill Y."/>
            <person name="Young J.P."/>
            <person name="Sanders I.R."/>
            <person name="Henrissat B."/>
            <person name="Rensing S.A."/>
            <person name="Grigoriev I.V."/>
            <person name="Corradi N."/>
            <person name="Roux C."/>
            <person name="Martin F."/>
        </authorList>
    </citation>
    <scope>NUCLEOTIDE SEQUENCE</scope>
    <source>
        <strain evidence="1">DAOM 197198</strain>
    </source>
</reference>
<dbReference type="EMBL" id="KI277882">
    <property type="protein sequence ID" value="ESA19871.1"/>
    <property type="molecule type" value="Genomic_DNA"/>
</dbReference>